<keyword evidence="2" id="KW-0059">Arsenical resistance</keyword>
<dbReference type="PROSITE" id="PS51353">
    <property type="entry name" value="ARSC"/>
    <property type="match status" value="1"/>
</dbReference>
<evidence type="ECO:0000313" key="9">
    <source>
        <dbReference type="Proteomes" id="UP000184693"/>
    </source>
</evidence>
<dbReference type="AlphaFoldDB" id="A0A1N6K5L5"/>
<dbReference type="GO" id="GO:0008794">
    <property type="term" value="F:arsenate reductase (glutaredoxin) activity"/>
    <property type="evidence" value="ECO:0007669"/>
    <property type="project" value="UniProtKB-UniRule"/>
</dbReference>
<dbReference type="EMBL" id="FSRM01000002">
    <property type="protein sequence ID" value="SIO51596.1"/>
    <property type="molecule type" value="Genomic_DNA"/>
</dbReference>
<evidence type="ECO:0000256" key="3">
    <source>
        <dbReference type="ARBA" id="ARBA00023002"/>
    </source>
</evidence>
<dbReference type="PANTHER" id="PTHR30041:SF5">
    <property type="entry name" value="ARSENATE REDUCTASE-RELATED"/>
    <property type="match status" value="1"/>
</dbReference>
<dbReference type="Gene3D" id="3.40.30.10">
    <property type="entry name" value="Glutaredoxin"/>
    <property type="match status" value="1"/>
</dbReference>
<name>A0A1N6K5L5_9BURK</name>
<dbReference type="InterPro" id="IPR006660">
    <property type="entry name" value="Arsenate_reductase-like"/>
</dbReference>
<evidence type="ECO:0000256" key="5">
    <source>
        <dbReference type="ARBA" id="ARBA00039879"/>
    </source>
</evidence>
<dbReference type="Pfam" id="PF03960">
    <property type="entry name" value="ArsC"/>
    <property type="match status" value="1"/>
</dbReference>
<reference evidence="8 9" key="1">
    <citation type="submission" date="2016-11" db="EMBL/GenBank/DDBJ databases">
        <authorList>
            <person name="Jaros S."/>
            <person name="Januszkiewicz K."/>
            <person name="Wedrychowicz H."/>
        </authorList>
    </citation>
    <scope>NUCLEOTIDE SEQUENCE [LARGE SCALE GENOMIC DNA]</scope>
    <source>
        <strain evidence="8 9">GAS86</strain>
    </source>
</reference>
<protein>
    <recommendedName>
        <fullName evidence="5 7">Arsenate reductase</fullName>
        <ecNumber evidence="4 7">1.20.4.1</ecNumber>
    </recommendedName>
</protein>
<dbReference type="SUPFAM" id="SSF52833">
    <property type="entry name" value="Thioredoxin-like"/>
    <property type="match status" value="1"/>
</dbReference>
<dbReference type="NCBIfam" id="TIGR00014">
    <property type="entry name" value="arsC"/>
    <property type="match status" value="1"/>
</dbReference>
<dbReference type="GO" id="GO:0046685">
    <property type="term" value="P:response to arsenic-containing substance"/>
    <property type="evidence" value="ECO:0007669"/>
    <property type="project" value="UniProtKB-KW"/>
</dbReference>
<evidence type="ECO:0000256" key="6">
    <source>
        <dbReference type="PROSITE-ProRule" id="PRU01282"/>
    </source>
</evidence>
<evidence type="ECO:0000256" key="1">
    <source>
        <dbReference type="ARBA" id="ARBA00007198"/>
    </source>
</evidence>
<gene>
    <name evidence="8" type="ORF">SAMN05444168_6038</name>
</gene>
<evidence type="ECO:0000256" key="7">
    <source>
        <dbReference type="RuleBase" id="RU362029"/>
    </source>
</evidence>
<organism evidence="8 9">
    <name type="scientific">Paraburkholderia phenazinium</name>
    <dbReference type="NCBI Taxonomy" id="60549"/>
    <lineage>
        <taxon>Bacteria</taxon>
        <taxon>Pseudomonadati</taxon>
        <taxon>Pseudomonadota</taxon>
        <taxon>Betaproteobacteria</taxon>
        <taxon>Burkholderiales</taxon>
        <taxon>Burkholderiaceae</taxon>
        <taxon>Paraburkholderia</taxon>
    </lineage>
</organism>
<dbReference type="RefSeq" id="WP_074267932.1">
    <property type="nucleotide sequence ID" value="NZ_FSRM01000002.1"/>
</dbReference>
<dbReference type="InterPro" id="IPR006659">
    <property type="entry name" value="Arsenate_reductase"/>
</dbReference>
<dbReference type="CDD" id="cd03034">
    <property type="entry name" value="ArsC_ArsC"/>
    <property type="match status" value="1"/>
</dbReference>
<comment type="catalytic activity">
    <reaction evidence="7">
        <text>[glutaredoxin]-dithiol + arsenate + glutathione + H(+) = glutathionyl-S-S-[glutaredoxin] + arsenite + H2O</text>
        <dbReference type="Rhea" id="RHEA:22016"/>
        <dbReference type="Rhea" id="RHEA-COMP:10729"/>
        <dbReference type="Rhea" id="RHEA-COMP:17668"/>
        <dbReference type="ChEBI" id="CHEBI:15377"/>
        <dbReference type="ChEBI" id="CHEBI:15378"/>
        <dbReference type="ChEBI" id="CHEBI:29242"/>
        <dbReference type="ChEBI" id="CHEBI:29950"/>
        <dbReference type="ChEBI" id="CHEBI:48597"/>
        <dbReference type="ChEBI" id="CHEBI:57925"/>
        <dbReference type="ChEBI" id="CHEBI:146199"/>
        <dbReference type="EC" id="1.20.4.1"/>
    </reaction>
</comment>
<dbReference type="OrthoDB" id="9790554at2"/>
<dbReference type="Proteomes" id="UP000184693">
    <property type="component" value="Unassembled WGS sequence"/>
</dbReference>
<evidence type="ECO:0000256" key="4">
    <source>
        <dbReference type="ARBA" id="ARBA00038969"/>
    </source>
</evidence>
<proteinExistence type="inferred from homology"/>
<keyword evidence="3 7" id="KW-0560">Oxidoreductase</keyword>
<evidence type="ECO:0000313" key="8">
    <source>
        <dbReference type="EMBL" id="SIO51596.1"/>
    </source>
</evidence>
<comment type="similarity">
    <text evidence="1 6 7">Belongs to the ArsC family.</text>
</comment>
<evidence type="ECO:0000256" key="2">
    <source>
        <dbReference type="ARBA" id="ARBA00022849"/>
    </source>
</evidence>
<dbReference type="EC" id="1.20.4.1" evidence="4 7"/>
<accession>A0A1N6K5L5</accession>
<sequence length="140" mass="15364">MSVTIYHNPDCGTSRNTLAMIRNAGIEPQIVEYLRTPPDRETLKELITRAGLAVRAALREKGTPYAELGLSDTSLTDAQLLDAMMDHPILINRPLVVTPLGVRLCRPSEVVLDILPAGQKGSFTKEDGEQVVDSEGRRLL</sequence>
<dbReference type="PANTHER" id="PTHR30041">
    <property type="entry name" value="ARSENATE REDUCTASE"/>
    <property type="match status" value="1"/>
</dbReference>
<dbReference type="InterPro" id="IPR036249">
    <property type="entry name" value="Thioredoxin-like_sf"/>
</dbReference>